<dbReference type="AlphaFoldDB" id="A0AAJ0BVM0"/>
<dbReference type="PANTHER" id="PTHR48079:SF5">
    <property type="entry name" value="DEPENDENT EPIMERASE_DEHYDRATASE, PUTATIVE (AFU_ORTHOLOGUE AFUA_7G00180)-RELATED"/>
    <property type="match status" value="1"/>
</dbReference>
<name>A0AAJ0BVM0_9PEZI</name>
<dbReference type="PANTHER" id="PTHR48079">
    <property type="entry name" value="PROTEIN YEEZ"/>
    <property type="match status" value="1"/>
</dbReference>
<dbReference type="GO" id="GO:0004029">
    <property type="term" value="F:aldehyde dehydrogenase (NAD+) activity"/>
    <property type="evidence" value="ECO:0007669"/>
    <property type="project" value="TreeGrafter"/>
</dbReference>
<dbReference type="RefSeq" id="XP_060279119.1">
    <property type="nucleotide sequence ID" value="XM_060426273.1"/>
</dbReference>
<evidence type="ECO:0000313" key="2">
    <source>
        <dbReference type="EMBL" id="KAK1762906.1"/>
    </source>
</evidence>
<organism evidence="2 3">
    <name type="scientific">Phialemonium atrogriseum</name>
    <dbReference type="NCBI Taxonomy" id="1093897"/>
    <lineage>
        <taxon>Eukaryota</taxon>
        <taxon>Fungi</taxon>
        <taxon>Dikarya</taxon>
        <taxon>Ascomycota</taxon>
        <taxon>Pezizomycotina</taxon>
        <taxon>Sordariomycetes</taxon>
        <taxon>Sordariomycetidae</taxon>
        <taxon>Cephalothecales</taxon>
        <taxon>Cephalothecaceae</taxon>
        <taxon>Phialemonium</taxon>
    </lineage>
</organism>
<evidence type="ECO:0000259" key="1">
    <source>
        <dbReference type="Pfam" id="PF01370"/>
    </source>
</evidence>
<dbReference type="InterPro" id="IPR051783">
    <property type="entry name" value="NAD(P)-dependent_oxidoreduct"/>
</dbReference>
<dbReference type="GO" id="GO:0005737">
    <property type="term" value="C:cytoplasm"/>
    <property type="evidence" value="ECO:0007669"/>
    <property type="project" value="TreeGrafter"/>
</dbReference>
<dbReference type="Proteomes" id="UP001244011">
    <property type="component" value="Unassembled WGS sequence"/>
</dbReference>
<dbReference type="Gene3D" id="3.40.50.720">
    <property type="entry name" value="NAD(P)-binding Rossmann-like Domain"/>
    <property type="match status" value="1"/>
</dbReference>
<proteinExistence type="predicted"/>
<gene>
    <name evidence="2" type="ORF">QBC33DRAFT_519109</name>
</gene>
<protein>
    <recommendedName>
        <fullName evidence="1">NAD-dependent epimerase/dehydratase domain-containing protein</fullName>
    </recommendedName>
</protein>
<evidence type="ECO:0000313" key="3">
    <source>
        <dbReference type="Proteomes" id="UP001244011"/>
    </source>
</evidence>
<dbReference type="EMBL" id="MU839032">
    <property type="protein sequence ID" value="KAK1762906.1"/>
    <property type="molecule type" value="Genomic_DNA"/>
</dbReference>
<reference evidence="2" key="1">
    <citation type="submission" date="2023-06" db="EMBL/GenBank/DDBJ databases">
        <title>Genome-scale phylogeny and comparative genomics of the fungal order Sordariales.</title>
        <authorList>
            <consortium name="Lawrence Berkeley National Laboratory"/>
            <person name="Hensen N."/>
            <person name="Bonometti L."/>
            <person name="Westerberg I."/>
            <person name="Brannstrom I.O."/>
            <person name="Guillou S."/>
            <person name="Cros-Aarteil S."/>
            <person name="Calhoun S."/>
            <person name="Haridas S."/>
            <person name="Kuo A."/>
            <person name="Mondo S."/>
            <person name="Pangilinan J."/>
            <person name="Riley R."/>
            <person name="Labutti K."/>
            <person name="Andreopoulos B."/>
            <person name="Lipzen A."/>
            <person name="Chen C."/>
            <person name="Yanf M."/>
            <person name="Daum C."/>
            <person name="Ng V."/>
            <person name="Clum A."/>
            <person name="Steindorff A."/>
            <person name="Ohm R."/>
            <person name="Martin F."/>
            <person name="Silar P."/>
            <person name="Natvig D."/>
            <person name="Lalanne C."/>
            <person name="Gautier V."/>
            <person name="Ament-Velasquez S.L."/>
            <person name="Kruys A."/>
            <person name="Hutchinson M.I."/>
            <person name="Powell A.J."/>
            <person name="Barry K."/>
            <person name="Miller A.N."/>
            <person name="Grigoriev I.V."/>
            <person name="Debuchy R."/>
            <person name="Gladieux P."/>
            <person name="Thoren M.H."/>
            <person name="Johannesson H."/>
        </authorList>
    </citation>
    <scope>NUCLEOTIDE SEQUENCE</scope>
    <source>
        <strain evidence="2">8032-3</strain>
    </source>
</reference>
<sequence>MAIETQQQRIFITGASGYIGSVVTELAIADGYAVHGLSRTEASDAKLRALGAVPVRGDLTSLDVLRRESAAADVVIHLATAYVFGDPDGYAAALPIDNAAADALADGLAGTDKPLVVTSGTLAVAADPSGAETTESSPPDPNPINTRIDAERHALSLAGRRGVRVMAVRLAPYVYGRGGSGVKLFLDMSARAGSVACVGGGANRTTVVHVDDAARLYLLAALRGGGRAGEVYNASAATDVTARQMFGAIADALGVPVRDVAREDAAAQMGEMVAAFLAAENRASGEKARRELGWRPEGVGILEDISKGSYQPVAEALRKGSA</sequence>
<dbReference type="SUPFAM" id="SSF51735">
    <property type="entry name" value="NAD(P)-binding Rossmann-fold domains"/>
    <property type="match status" value="1"/>
</dbReference>
<accession>A0AAJ0BVM0</accession>
<dbReference type="GeneID" id="85309460"/>
<dbReference type="InterPro" id="IPR001509">
    <property type="entry name" value="Epimerase_deHydtase"/>
</dbReference>
<comment type="caution">
    <text evidence="2">The sequence shown here is derived from an EMBL/GenBank/DDBJ whole genome shotgun (WGS) entry which is preliminary data.</text>
</comment>
<keyword evidence="3" id="KW-1185">Reference proteome</keyword>
<dbReference type="InterPro" id="IPR036291">
    <property type="entry name" value="NAD(P)-bd_dom_sf"/>
</dbReference>
<dbReference type="Pfam" id="PF01370">
    <property type="entry name" value="Epimerase"/>
    <property type="match status" value="1"/>
</dbReference>
<feature type="domain" description="NAD-dependent epimerase/dehydratase" evidence="1">
    <location>
        <begin position="10"/>
        <end position="234"/>
    </location>
</feature>